<evidence type="ECO:0008006" key="4">
    <source>
        <dbReference type="Google" id="ProtNLM"/>
    </source>
</evidence>
<protein>
    <recommendedName>
        <fullName evidence="4">Nucleoprotein</fullName>
    </recommendedName>
</protein>
<comment type="caution">
    <text evidence="2">The sequence shown here is derived from an EMBL/GenBank/DDBJ whole genome shotgun (WGS) entry which is preliminary data.</text>
</comment>
<dbReference type="InterPro" id="IPR004902">
    <property type="entry name" value="Rhabdo_ncap_2"/>
</dbReference>
<keyword evidence="3" id="KW-1185">Reference proteome</keyword>
<gene>
    <name evidence="2" type="ORF">C1H46_002884</name>
</gene>
<dbReference type="AlphaFoldDB" id="A0A540NKE7"/>
<accession>A0A540NKE7</accession>
<evidence type="ECO:0000313" key="3">
    <source>
        <dbReference type="Proteomes" id="UP000315295"/>
    </source>
</evidence>
<name>A0A540NKE7_MALBA</name>
<reference evidence="2 3" key="1">
    <citation type="journal article" date="2019" name="G3 (Bethesda)">
        <title>Sequencing of a Wild Apple (Malus baccata) Genome Unravels the Differences Between Cultivated and Wild Apple Species Regarding Disease Resistance and Cold Tolerance.</title>
        <authorList>
            <person name="Chen X."/>
        </authorList>
    </citation>
    <scope>NUCLEOTIDE SEQUENCE [LARGE SCALE GENOMIC DNA]</scope>
    <source>
        <strain evidence="3">cv. Shandingzi</strain>
        <tissue evidence="2">Leaves</tissue>
    </source>
</reference>
<dbReference type="EMBL" id="VIEB01000029">
    <property type="protein sequence ID" value="TQE11509.1"/>
    <property type="molecule type" value="Genomic_DNA"/>
</dbReference>
<evidence type="ECO:0000256" key="1">
    <source>
        <dbReference type="ARBA" id="ARBA00004328"/>
    </source>
</evidence>
<evidence type="ECO:0000313" key="2">
    <source>
        <dbReference type="EMBL" id="TQE11509.1"/>
    </source>
</evidence>
<dbReference type="Pfam" id="PF03216">
    <property type="entry name" value="Rhabdo_ncap_2"/>
    <property type="match status" value="1"/>
</dbReference>
<dbReference type="STRING" id="106549.A0A540NKE7"/>
<proteinExistence type="predicted"/>
<organism evidence="2 3">
    <name type="scientific">Malus baccata</name>
    <name type="common">Siberian crab apple</name>
    <name type="synonym">Pyrus baccata</name>
    <dbReference type="NCBI Taxonomy" id="106549"/>
    <lineage>
        <taxon>Eukaryota</taxon>
        <taxon>Viridiplantae</taxon>
        <taxon>Streptophyta</taxon>
        <taxon>Embryophyta</taxon>
        <taxon>Tracheophyta</taxon>
        <taxon>Spermatophyta</taxon>
        <taxon>Magnoliopsida</taxon>
        <taxon>eudicotyledons</taxon>
        <taxon>Gunneridae</taxon>
        <taxon>Pentapetalae</taxon>
        <taxon>rosids</taxon>
        <taxon>fabids</taxon>
        <taxon>Rosales</taxon>
        <taxon>Rosaceae</taxon>
        <taxon>Amygdaloideae</taxon>
        <taxon>Maleae</taxon>
        <taxon>Malus</taxon>
    </lineage>
</organism>
<dbReference type="Proteomes" id="UP000315295">
    <property type="component" value="Unassembled WGS sequence"/>
</dbReference>
<sequence>MDWRDMLKGLENITFRVETKTDWVDAKCLARDGIHLKVLENEVLLKMINEMLKGLTTGMTERIAGYILILVWNMRSASDNSRRIFPEKSPSNQGIDVEALSDGVVSPRGTTPIKLSAAGGNSYSLNECVRVGCFLAASLLKLFRKPAYSWDKAKYHIQRAYTNYTKEPWPLKDLNVIASHVGTLSLLWERNTIFRDTLGSILYSIGDLEEGREMVTMLFAGHLAYTGMHAVDLFCRAVTGLHCQPTDLMKALHTSMRKKGILDELRIIIESYIGSEEEDKKRGTFQYARLFDSQMFGNLQSKNCAHLVCILAYLCQQCGSAGTGDATQIAVIANMGQGFKDSCKAEAINIYNNIVTKNEIEK</sequence>
<comment type="subcellular location">
    <subcellularLocation>
        <location evidence="1">Virion</location>
    </subcellularLocation>
</comment>